<evidence type="ECO:0000313" key="2">
    <source>
        <dbReference type="Proteomes" id="UP001162480"/>
    </source>
</evidence>
<name>A0AA36BE59_OCTVU</name>
<accession>A0AA36BE59</accession>
<proteinExistence type="predicted"/>
<dbReference type="EMBL" id="OX597827">
    <property type="protein sequence ID" value="CAI9732403.1"/>
    <property type="molecule type" value="Genomic_DNA"/>
</dbReference>
<sequence length="145" mass="16609">MKFLKEDCMTLCDLKAAVIESVKIKADEHKMSFAIEMDTSETTIRDTPNEISSIIFVIQQLLTSARFSYKFSKYLVSVLLQLTDIGKWRCPDDKNRAFGIVSSKHLLVCDLVLLPNAQDFSETSSLENICDIYIWGWGMEFSCKY</sequence>
<protein>
    <submittedName>
        <fullName evidence="1">Uncharacterized protein</fullName>
    </submittedName>
</protein>
<dbReference type="Proteomes" id="UP001162480">
    <property type="component" value="Chromosome 14"/>
</dbReference>
<keyword evidence="2" id="KW-1185">Reference proteome</keyword>
<organism evidence="1 2">
    <name type="scientific">Octopus vulgaris</name>
    <name type="common">Common octopus</name>
    <dbReference type="NCBI Taxonomy" id="6645"/>
    <lineage>
        <taxon>Eukaryota</taxon>
        <taxon>Metazoa</taxon>
        <taxon>Spiralia</taxon>
        <taxon>Lophotrochozoa</taxon>
        <taxon>Mollusca</taxon>
        <taxon>Cephalopoda</taxon>
        <taxon>Coleoidea</taxon>
        <taxon>Octopodiformes</taxon>
        <taxon>Octopoda</taxon>
        <taxon>Incirrata</taxon>
        <taxon>Octopodidae</taxon>
        <taxon>Octopus</taxon>
    </lineage>
</organism>
<gene>
    <name evidence="1" type="ORF">OCTVUL_1B006189</name>
</gene>
<evidence type="ECO:0000313" key="1">
    <source>
        <dbReference type="EMBL" id="CAI9732403.1"/>
    </source>
</evidence>
<dbReference type="AlphaFoldDB" id="A0AA36BE59"/>
<reference evidence="1" key="1">
    <citation type="submission" date="2023-08" db="EMBL/GenBank/DDBJ databases">
        <authorList>
            <person name="Alioto T."/>
            <person name="Alioto T."/>
            <person name="Gomez Garrido J."/>
        </authorList>
    </citation>
    <scope>NUCLEOTIDE SEQUENCE</scope>
</reference>